<comment type="caution">
    <text evidence="1">The sequence shown here is derived from an EMBL/GenBank/DDBJ whole genome shotgun (WGS) entry which is preliminary data.</text>
</comment>
<sequence>MDRSGSRGKFNVRDAGGCFETSVSRPEVLPSHQANGPHTPASYTLDSIVLRTECDLEEACPSLLNSTKSHVQVWSQFAACGECGLASLPRISTWISCNQNPISLYTPIEVRGKEVTNSDVNANTFETLFNSMKQLCSQRLQVKEYQNVFKTLHGIVHTLLVQVNTAPAPSVVQ</sequence>
<organism evidence="1 2">
    <name type="scientific">Choristoneura fumiferana</name>
    <name type="common">Spruce budworm moth</name>
    <name type="synonym">Archips fumiferana</name>
    <dbReference type="NCBI Taxonomy" id="7141"/>
    <lineage>
        <taxon>Eukaryota</taxon>
        <taxon>Metazoa</taxon>
        <taxon>Ecdysozoa</taxon>
        <taxon>Arthropoda</taxon>
        <taxon>Hexapoda</taxon>
        <taxon>Insecta</taxon>
        <taxon>Pterygota</taxon>
        <taxon>Neoptera</taxon>
        <taxon>Endopterygota</taxon>
        <taxon>Lepidoptera</taxon>
        <taxon>Glossata</taxon>
        <taxon>Ditrysia</taxon>
        <taxon>Tortricoidea</taxon>
        <taxon>Tortricidae</taxon>
        <taxon>Tortricinae</taxon>
        <taxon>Choristoneura</taxon>
    </lineage>
</organism>
<name>A0ACC0JMS0_CHOFU</name>
<evidence type="ECO:0000313" key="1">
    <source>
        <dbReference type="EMBL" id="KAI8425311.1"/>
    </source>
</evidence>
<dbReference type="EMBL" id="CM046111">
    <property type="protein sequence ID" value="KAI8425311.1"/>
    <property type="molecule type" value="Genomic_DNA"/>
</dbReference>
<dbReference type="Proteomes" id="UP001064048">
    <property type="component" value="Chromosome 11"/>
</dbReference>
<protein>
    <submittedName>
        <fullName evidence="1">Uncharacterized protein</fullName>
    </submittedName>
</protein>
<proteinExistence type="predicted"/>
<evidence type="ECO:0000313" key="2">
    <source>
        <dbReference type="Proteomes" id="UP001064048"/>
    </source>
</evidence>
<reference evidence="1 2" key="1">
    <citation type="journal article" date="2022" name="Genome Biol. Evol.">
        <title>The Spruce Budworm Genome: Reconstructing the Evolutionary History of Antifreeze Proteins.</title>
        <authorList>
            <person name="Beliveau C."/>
            <person name="Gagne P."/>
            <person name="Picq S."/>
            <person name="Vernygora O."/>
            <person name="Keeling C.I."/>
            <person name="Pinkney K."/>
            <person name="Doucet D."/>
            <person name="Wen F."/>
            <person name="Johnston J.S."/>
            <person name="Maaroufi H."/>
            <person name="Boyle B."/>
            <person name="Laroche J."/>
            <person name="Dewar K."/>
            <person name="Juretic N."/>
            <person name="Blackburn G."/>
            <person name="Nisole A."/>
            <person name="Brunet B."/>
            <person name="Brandao M."/>
            <person name="Lumley L."/>
            <person name="Duan J."/>
            <person name="Quan G."/>
            <person name="Lucarotti C.J."/>
            <person name="Roe A.D."/>
            <person name="Sperling F.A.H."/>
            <person name="Levesque R.C."/>
            <person name="Cusson M."/>
        </authorList>
    </citation>
    <scope>NUCLEOTIDE SEQUENCE [LARGE SCALE GENOMIC DNA]</scope>
    <source>
        <strain evidence="1">Glfc:IPQL:Cfum</strain>
    </source>
</reference>
<gene>
    <name evidence="1" type="ORF">MSG28_007083</name>
</gene>
<accession>A0ACC0JMS0</accession>
<keyword evidence="2" id="KW-1185">Reference proteome</keyword>